<feature type="non-terminal residue" evidence="3">
    <location>
        <position position="1"/>
    </location>
</feature>
<keyword evidence="1" id="KW-0175">Coiled coil</keyword>
<dbReference type="EMBL" id="JABCAG010000062">
    <property type="protein sequence ID" value="NMP59586.1"/>
    <property type="molecule type" value="Genomic_DNA"/>
</dbReference>
<evidence type="ECO:0000256" key="1">
    <source>
        <dbReference type="SAM" id="Coils"/>
    </source>
</evidence>
<comment type="caution">
    <text evidence="3">The sequence shown here is derived from an EMBL/GenBank/DDBJ whole genome shotgun (WGS) entry which is preliminary data.</text>
</comment>
<dbReference type="RefSeq" id="WP_169059118.1">
    <property type="nucleotide sequence ID" value="NZ_JABCAG010000062.1"/>
</dbReference>
<evidence type="ECO:0000313" key="4">
    <source>
        <dbReference type="Proteomes" id="UP000557857"/>
    </source>
</evidence>
<gene>
    <name evidence="3" type="ORF">HI921_14155</name>
</gene>
<feature type="region of interest" description="Disordered" evidence="2">
    <location>
        <begin position="475"/>
        <end position="555"/>
    </location>
</feature>
<evidence type="ECO:0000256" key="2">
    <source>
        <dbReference type="SAM" id="MobiDB-lite"/>
    </source>
</evidence>
<organism evidence="3 4">
    <name type="scientific">Enterococcus mundtii</name>
    <dbReference type="NCBI Taxonomy" id="53346"/>
    <lineage>
        <taxon>Bacteria</taxon>
        <taxon>Bacillati</taxon>
        <taxon>Bacillota</taxon>
        <taxon>Bacilli</taxon>
        <taxon>Lactobacillales</taxon>
        <taxon>Enterococcaceae</taxon>
        <taxon>Enterococcus</taxon>
    </lineage>
</organism>
<feature type="coiled-coil region" evidence="1">
    <location>
        <begin position="162"/>
        <end position="189"/>
    </location>
</feature>
<accession>A0A848MVH6</accession>
<sequence>EQSEETLFLFDGSELADYSTDLNEMLTMITERAVFNDVYGNSLQEVLLEVNGQAEQAHQNISAHAQALIDSKAVMPGEKNPTLYFVKGLKTVALELQETGDFLPSEKYKPQTETEKEVIGALLRKNEVGDIKVRRNHNNKIGNQPVERVQGVNDLAEVQVLEERKSKKYSELGNKIETLKKERIDFRDQSNWEKVSETDWELRKLNLAVEILDKNTIEPILSEIAEFEIDIAGLESIDRSNVNLEQSNSILERINRSKGYIKELKEMKDDYSNFYQQGLEEEIKSSPQGSNSLPKEEQQEQDQSSSIVSSNEQLQPSNHSFIQEINVSFDETKQEVDAFLKQVGYKGEQFGSMADIENILATHLKQVETIVKQSIEAVDALSVPTENQIQEETAKVKRTIGQILSDFKENLKQYVRTQKNNTVYQVTNTMDDIRLGLKNSFNRKLLSINGLLKQLSNTIDRKFIIEEKRDQVPLAEKTQEVQEKDSQEPVQKEQEKVSEEPSVPETQPTINTAESVSDHNKQHSEEPTLQNEPKLSDEENAPIIAEEAEQTTAENTVTEAEQNQADKKMNNIELQQLKRIEDLSNQLGLNASAKQTETIKDLTQTQKSDLIRSMEIAVEEKNKSVSVKETETETETELEVG</sequence>
<protein>
    <submittedName>
        <fullName evidence="3">Uncharacterized protein</fullName>
    </submittedName>
</protein>
<feature type="compositionally biased region" description="Polar residues" evidence="2">
    <location>
        <begin position="504"/>
        <end position="515"/>
    </location>
</feature>
<proteinExistence type="predicted"/>
<feature type="compositionally biased region" description="Basic and acidic residues" evidence="2">
    <location>
        <begin position="475"/>
        <end position="499"/>
    </location>
</feature>
<reference evidence="3 4" key="1">
    <citation type="submission" date="2020-04" db="EMBL/GenBank/DDBJ databases">
        <authorList>
            <person name="Abaymova A."/>
            <person name="Teymurazov M."/>
            <person name="Tazyna O."/>
            <person name="Chatushin Y."/>
            <person name="Svetoch E."/>
            <person name="Pereligyn V."/>
            <person name="Pohylenko V."/>
            <person name="Platonov M."/>
            <person name="Kartsev N."/>
            <person name="Skryabin Y."/>
            <person name="Sizova A."/>
            <person name="Solomentsev V."/>
            <person name="Kislichkina A."/>
            <person name="Bogun A."/>
        </authorList>
    </citation>
    <scope>NUCLEOTIDE SEQUENCE [LARGE SCALE GENOMIC DNA]</scope>
    <source>
        <strain evidence="4">SCPM-O-B-8398 (E28)</strain>
    </source>
</reference>
<dbReference type="Proteomes" id="UP000557857">
    <property type="component" value="Unassembled WGS sequence"/>
</dbReference>
<feature type="compositionally biased region" description="Low complexity" evidence="2">
    <location>
        <begin position="541"/>
        <end position="555"/>
    </location>
</feature>
<evidence type="ECO:0000313" key="3">
    <source>
        <dbReference type="EMBL" id="NMP59586.1"/>
    </source>
</evidence>
<feature type="compositionally biased region" description="Basic and acidic residues" evidence="2">
    <location>
        <begin position="516"/>
        <end position="526"/>
    </location>
</feature>
<feature type="region of interest" description="Disordered" evidence="2">
    <location>
        <begin position="282"/>
        <end position="313"/>
    </location>
</feature>
<name>A0A848MVH6_ENTMU</name>
<dbReference type="AlphaFoldDB" id="A0A848MVH6"/>
<feature type="compositionally biased region" description="Low complexity" evidence="2">
    <location>
        <begin position="301"/>
        <end position="313"/>
    </location>
</feature>